<evidence type="ECO:0000313" key="13">
    <source>
        <dbReference type="Proteomes" id="UP000235965"/>
    </source>
</evidence>
<feature type="region of interest" description="Disordered" evidence="8">
    <location>
        <begin position="431"/>
        <end position="518"/>
    </location>
</feature>
<evidence type="ECO:0000256" key="8">
    <source>
        <dbReference type="SAM" id="MobiDB-lite"/>
    </source>
</evidence>
<dbReference type="GO" id="GO:0044233">
    <property type="term" value="C:mitochondria-associated endoplasmic reticulum membrane contact site"/>
    <property type="evidence" value="ECO:0007669"/>
    <property type="project" value="InterPro"/>
</dbReference>
<dbReference type="PROSITE" id="PS50081">
    <property type="entry name" value="ZF_DAG_PE_2"/>
    <property type="match status" value="1"/>
</dbReference>
<dbReference type="GO" id="GO:0046872">
    <property type="term" value="F:metal ion binding"/>
    <property type="evidence" value="ECO:0007669"/>
    <property type="project" value="UniProtKB-KW"/>
</dbReference>
<reference evidence="12 13" key="1">
    <citation type="submission" date="2017-12" db="EMBL/GenBank/DDBJ databases">
        <title>Hemimetabolous genomes reveal molecular basis of termite eusociality.</title>
        <authorList>
            <person name="Harrison M.C."/>
            <person name="Jongepier E."/>
            <person name="Robertson H.M."/>
            <person name="Arning N."/>
            <person name="Bitard-Feildel T."/>
            <person name="Chao H."/>
            <person name="Childers C.P."/>
            <person name="Dinh H."/>
            <person name="Doddapaneni H."/>
            <person name="Dugan S."/>
            <person name="Gowin J."/>
            <person name="Greiner C."/>
            <person name="Han Y."/>
            <person name="Hu H."/>
            <person name="Hughes D.S.T."/>
            <person name="Huylmans A.-K."/>
            <person name="Kemena C."/>
            <person name="Kremer L.P.M."/>
            <person name="Lee S.L."/>
            <person name="Lopez-Ezquerra A."/>
            <person name="Mallet L."/>
            <person name="Monroy-Kuhn J.M."/>
            <person name="Moser A."/>
            <person name="Murali S.C."/>
            <person name="Muzny D.M."/>
            <person name="Otani S."/>
            <person name="Piulachs M.-D."/>
            <person name="Poelchau M."/>
            <person name="Qu J."/>
            <person name="Schaub F."/>
            <person name="Wada-Katsumata A."/>
            <person name="Worley K.C."/>
            <person name="Xie Q."/>
            <person name="Ylla G."/>
            <person name="Poulsen M."/>
            <person name="Gibbs R.A."/>
            <person name="Schal C."/>
            <person name="Richards S."/>
            <person name="Belles X."/>
            <person name="Korb J."/>
            <person name="Bornberg-Bauer E."/>
        </authorList>
    </citation>
    <scope>NUCLEOTIDE SEQUENCE [LARGE SCALE GENOMIC DNA]</scope>
    <source>
        <tissue evidence="12">Whole body</tissue>
    </source>
</reference>
<dbReference type="Pfam" id="PF17820">
    <property type="entry name" value="PDZ_6"/>
    <property type="match status" value="1"/>
</dbReference>
<evidence type="ECO:0000313" key="12">
    <source>
        <dbReference type="EMBL" id="PNF14531.1"/>
    </source>
</evidence>
<keyword evidence="13" id="KW-1185">Reference proteome</keyword>
<evidence type="ECO:0000256" key="4">
    <source>
        <dbReference type="ARBA" id="ARBA00022833"/>
    </source>
</evidence>
<dbReference type="AlphaFoldDB" id="A0A2J7PDX0"/>
<dbReference type="InParanoid" id="A0A2J7PDX0"/>
<keyword evidence="2" id="KW-0813">Transport</keyword>
<evidence type="ECO:0000256" key="7">
    <source>
        <dbReference type="ARBA" id="ARBA00023136"/>
    </source>
</evidence>
<dbReference type="SUPFAM" id="SSF50156">
    <property type="entry name" value="PDZ domain-like"/>
    <property type="match status" value="1"/>
</dbReference>
<feature type="domain" description="PDZ" evidence="10">
    <location>
        <begin position="324"/>
        <end position="407"/>
    </location>
</feature>
<feature type="compositionally biased region" description="Basic and acidic residues" evidence="8">
    <location>
        <begin position="978"/>
        <end position="989"/>
    </location>
</feature>
<organism evidence="12 13">
    <name type="scientific">Cryptotermes secundus</name>
    <dbReference type="NCBI Taxonomy" id="105785"/>
    <lineage>
        <taxon>Eukaryota</taxon>
        <taxon>Metazoa</taxon>
        <taxon>Ecdysozoa</taxon>
        <taxon>Arthropoda</taxon>
        <taxon>Hexapoda</taxon>
        <taxon>Insecta</taxon>
        <taxon>Pterygota</taxon>
        <taxon>Neoptera</taxon>
        <taxon>Polyneoptera</taxon>
        <taxon>Dictyoptera</taxon>
        <taxon>Blattodea</taxon>
        <taxon>Blattoidea</taxon>
        <taxon>Termitoidae</taxon>
        <taxon>Kalotermitidae</taxon>
        <taxon>Cryptotermitinae</taxon>
        <taxon>Cryptotermes</taxon>
    </lineage>
</organism>
<dbReference type="PROSITE" id="PS51847">
    <property type="entry name" value="SMP"/>
    <property type="match status" value="1"/>
</dbReference>
<dbReference type="SMART" id="SM00109">
    <property type="entry name" value="C1"/>
    <property type="match status" value="1"/>
</dbReference>
<dbReference type="PANTHER" id="PTHR21519:SF1">
    <property type="entry name" value="PDZ DOMAIN-CONTAINING PROTEIN 8"/>
    <property type="match status" value="1"/>
</dbReference>
<feature type="region of interest" description="Disordered" evidence="8">
    <location>
        <begin position="815"/>
        <end position="854"/>
    </location>
</feature>
<feature type="compositionally biased region" description="Polar residues" evidence="8">
    <location>
        <begin position="817"/>
        <end position="828"/>
    </location>
</feature>
<dbReference type="InterPro" id="IPR001478">
    <property type="entry name" value="PDZ"/>
</dbReference>
<evidence type="ECO:0000259" key="10">
    <source>
        <dbReference type="PROSITE" id="PS50106"/>
    </source>
</evidence>
<evidence type="ECO:0000259" key="9">
    <source>
        <dbReference type="PROSITE" id="PS50081"/>
    </source>
</evidence>
<dbReference type="InterPro" id="IPR058801">
    <property type="entry name" value="PDZD8_N"/>
</dbReference>
<dbReference type="InterPro" id="IPR031468">
    <property type="entry name" value="SMP_LBD"/>
</dbReference>
<dbReference type="SMART" id="SM00228">
    <property type="entry name" value="PDZ"/>
    <property type="match status" value="1"/>
</dbReference>
<proteinExistence type="predicted"/>
<keyword evidence="6" id="KW-0446">Lipid-binding</keyword>
<dbReference type="InterPro" id="IPR036034">
    <property type="entry name" value="PDZ_sf"/>
</dbReference>
<dbReference type="PANTHER" id="PTHR21519">
    <property type="entry name" value="PDZ DOMAIN-CONTAINING PROTEIN 8"/>
    <property type="match status" value="1"/>
</dbReference>
<comment type="subcellular location">
    <subcellularLocation>
        <location evidence="1">Membrane</location>
    </subcellularLocation>
</comment>
<keyword evidence="3" id="KW-0479">Metal-binding</keyword>
<dbReference type="Proteomes" id="UP000235965">
    <property type="component" value="Unassembled WGS sequence"/>
</dbReference>
<gene>
    <name evidence="12" type="ORF">B7P43_G15458</name>
</gene>
<comment type="caution">
    <text evidence="12">The sequence shown here is derived from an EMBL/GenBank/DDBJ whole genome shotgun (WGS) entry which is preliminary data.</text>
</comment>
<evidence type="ECO:0000259" key="11">
    <source>
        <dbReference type="PROSITE" id="PS51847"/>
    </source>
</evidence>
<dbReference type="Gene3D" id="3.30.60.20">
    <property type="match status" value="1"/>
</dbReference>
<dbReference type="PROSITE" id="PS50106">
    <property type="entry name" value="PDZ"/>
    <property type="match status" value="1"/>
</dbReference>
<sequence>MDLLLLLAVILVAAGTGVVATLAVQWYVFNHYIKCLPYVGPPGAPISGHFSLPQSLVDALQSSNIPKRESCLALNLLFQFLFKELQNAEKVRRWFRHKLSLEFEELLTRTTTGKLFDCVSIRDLCLGTQFPTIKSVSVKDAVLHPQYQHIETLELCLDLEYSGGFQLSIDANMVLGKAAYLSVKVNHLSGQARLQFTRHPYTHWSFSFFGDPVLELQVESQFQGRPLPQITSIIVSQIRRSLKKKHTLPNYKLRYKPFFPKSEPGEELEEATACPPGTLQVTVIEVTRLMADLVEGDIYCSLAVDSTAWVEMVQSETSSFMTLDLTLIKNPFQQLGMVFKQEFVAERYQACVLVDTVLPQSPASAADVRHGDIVVAVDGKRITSMAQAARIIKGTGDKFTIRVERQLNLRVQPSERTDKDIMKQDEEELGHISNTDGQLSLPGSPVLGHSGLRHRRGSGDKTESDSSSSSPASLPGSPAKRPSLFCRSAHSSPEHKHKPPALPVNKTKDSKGSFDRDDIDVTTSENYLQISKTKELPHDQIVLFDESVTFQIHENHRYLNVSAWSKSENGTKPTGRGDRDVLLGHISIPLSSIASECCATKLGHHIKSYFLLPPEPHMAMSCNHVLSGHSGFEPCLCYGDILLSFLYMGQTGGPPSRPTLSPIKLVPSSTQLLLPRPEQNQEAGKKQHDFIRTHFHRTTQCEFCGKKIWLKDAVQCRDCAMTCHKKCVTKCQMGTVCTPHGSHRRASALPEDVGQTRGLELLVPPTQVRRASAQPEIITTAADNGDRTPQGQRRGIGSLLATVASAAQARSLKRVGSANNLAPPTMANSSHLSRSLPPSPQHSPAGSRKASLIGNPFQFPHSLLDSDAGDDVSAALDHLLQHPNDDDLMSIAKTTGKELYSSLSPPQRKDKINKMISKLKSAIDEETQLRMELAQKEQETRDPSEHTRIAFLIGKSDEKVQALAVLMLHFCAGLQHTQDQEESSKREIDSGSGDDISVE</sequence>
<dbReference type="InterPro" id="IPR039275">
    <property type="entry name" value="PDZD8"/>
</dbReference>
<evidence type="ECO:0008006" key="14">
    <source>
        <dbReference type="Google" id="ProtNLM"/>
    </source>
</evidence>
<dbReference type="EMBL" id="NEVH01026134">
    <property type="protein sequence ID" value="PNF14531.1"/>
    <property type="molecule type" value="Genomic_DNA"/>
</dbReference>
<dbReference type="GO" id="GO:0051560">
    <property type="term" value="P:mitochondrial calcium ion homeostasis"/>
    <property type="evidence" value="ECO:0007669"/>
    <property type="project" value="InterPro"/>
</dbReference>
<keyword evidence="4" id="KW-0862">Zinc</keyword>
<dbReference type="GO" id="GO:1990456">
    <property type="term" value="P:mitochondrion-endoplasmic reticulum membrane tethering"/>
    <property type="evidence" value="ECO:0007669"/>
    <property type="project" value="InterPro"/>
</dbReference>
<accession>A0A2J7PDX0</accession>
<dbReference type="InterPro" id="IPR046349">
    <property type="entry name" value="C1-like_sf"/>
</dbReference>
<evidence type="ECO:0000256" key="5">
    <source>
        <dbReference type="ARBA" id="ARBA00023055"/>
    </source>
</evidence>
<dbReference type="CDD" id="cd20825">
    <property type="entry name" value="C1_PDZD8"/>
    <property type="match status" value="1"/>
</dbReference>
<feature type="compositionally biased region" description="Low complexity" evidence="8">
    <location>
        <begin position="465"/>
        <end position="478"/>
    </location>
</feature>
<dbReference type="GO" id="GO:0006869">
    <property type="term" value="P:lipid transport"/>
    <property type="evidence" value="ECO:0007669"/>
    <property type="project" value="UniProtKB-KW"/>
</dbReference>
<evidence type="ECO:0000256" key="2">
    <source>
        <dbReference type="ARBA" id="ARBA00022448"/>
    </source>
</evidence>
<evidence type="ECO:0000256" key="3">
    <source>
        <dbReference type="ARBA" id="ARBA00022723"/>
    </source>
</evidence>
<feature type="region of interest" description="Disordered" evidence="8">
    <location>
        <begin position="739"/>
        <end position="758"/>
    </location>
</feature>
<dbReference type="PROSITE" id="PS00479">
    <property type="entry name" value="ZF_DAG_PE_1"/>
    <property type="match status" value="1"/>
</dbReference>
<feature type="domain" description="SMP-LTD" evidence="11">
    <location>
        <begin position="72"/>
        <end position="257"/>
    </location>
</feature>
<dbReference type="FunCoup" id="A0A2J7PDX0">
    <property type="interactions" value="136"/>
</dbReference>
<dbReference type="OrthoDB" id="10004596at2759"/>
<dbReference type="GO" id="GO:0008289">
    <property type="term" value="F:lipid binding"/>
    <property type="evidence" value="ECO:0007669"/>
    <property type="project" value="UniProtKB-KW"/>
</dbReference>
<feature type="compositionally biased region" description="Basic and acidic residues" evidence="8">
    <location>
        <begin position="506"/>
        <end position="516"/>
    </location>
</feature>
<protein>
    <recommendedName>
        <fullName evidence="14">PDZ domain-containing protein 8</fullName>
    </recommendedName>
</protein>
<name>A0A2J7PDX0_9NEOP</name>
<feature type="domain" description="Phorbol-ester/DAG-type" evidence="9">
    <location>
        <begin position="687"/>
        <end position="737"/>
    </location>
</feature>
<evidence type="ECO:0000256" key="6">
    <source>
        <dbReference type="ARBA" id="ARBA00023121"/>
    </source>
</evidence>
<feature type="region of interest" description="Disordered" evidence="8">
    <location>
        <begin position="976"/>
        <end position="999"/>
    </location>
</feature>
<dbReference type="CDD" id="cd21674">
    <property type="entry name" value="SMP_PDZD8"/>
    <property type="match status" value="1"/>
</dbReference>
<dbReference type="Gene3D" id="2.30.42.10">
    <property type="match status" value="1"/>
</dbReference>
<dbReference type="InterPro" id="IPR002219">
    <property type="entry name" value="PKC_DAG/PE"/>
</dbReference>
<dbReference type="Pfam" id="PF26547">
    <property type="entry name" value="PDZD8_N"/>
    <property type="match status" value="1"/>
</dbReference>
<keyword evidence="5" id="KW-0445">Lipid transport</keyword>
<dbReference type="STRING" id="105785.A0A2J7PDX0"/>
<dbReference type="SUPFAM" id="SSF57889">
    <property type="entry name" value="Cysteine-rich domain"/>
    <property type="match status" value="1"/>
</dbReference>
<dbReference type="InterPro" id="IPR041489">
    <property type="entry name" value="PDZ_6"/>
</dbReference>
<evidence type="ECO:0000256" key="1">
    <source>
        <dbReference type="ARBA" id="ARBA00004370"/>
    </source>
</evidence>
<dbReference type="GO" id="GO:0005739">
    <property type="term" value="C:mitochondrion"/>
    <property type="evidence" value="ECO:0007669"/>
    <property type="project" value="GOC"/>
</dbReference>
<keyword evidence="7" id="KW-0472">Membrane</keyword>
<dbReference type="GO" id="GO:0016020">
    <property type="term" value="C:membrane"/>
    <property type="evidence" value="ECO:0007669"/>
    <property type="project" value="UniProtKB-SubCell"/>
</dbReference>